<dbReference type="PANTHER" id="PTHR47053">
    <property type="entry name" value="MUREIN DD-ENDOPEPTIDASE MEPH-RELATED"/>
    <property type="match status" value="1"/>
</dbReference>
<keyword evidence="6" id="KW-1133">Transmembrane helix</keyword>
<dbReference type="PROSITE" id="PS51935">
    <property type="entry name" value="NLPC_P60"/>
    <property type="match status" value="1"/>
</dbReference>
<name>A0ABY3BD58_LACGS</name>
<keyword evidence="3 8" id="KW-0378">Hydrolase</keyword>
<keyword evidence="4" id="KW-0788">Thiol protease</keyword>
<evidence type="ECO:0000313" key="8">
    <source>
        <dbReference type="EMBL" id="TQW15063.1"/>
    </source>
</evidence>
<evidence type="ECO:0000256" key="3">
    <source>
        <dbReference type="ARBA" id="ARBA00022801"/>
    </source>
</evidence>
<keyword evidence="9" id="KW-1185">Reference proteome</keyword>
<dbReference type="InterPro" id="IPR013491">
    <property type="entry name" value="Tape_meas_N"/>
</dbReference>
<dbReference type="Pfam" id="PF01464">
    <property type="entry name" value="SLT"/>
    <property type="match status" value="1"/>
</dbReference>
<accession>A0ABY3BD58</accession>
<dbReference type="InterPro" id="IPR051202">
    <property type="entry name" value="Peptidase_C40"/>
</dbReference>
<dbReference type="PANTHER" id="PTHR47053:SF1">
    <property type="entry name" value="MUREIN DD-ENDOPEPTIDASE MEPH-RELATED"/>
    <property type="match status" value="1"/>
</dbReference>
<dbReference type="Pfam" id="PF20155">
    <property type="entry name" value="TMP_3"/>
    <property type="match status" value="1"/>
</dbReference>
<proteinExistence type="inferred from homology"/>
<dbReference type="Proteomes" id="UP000316012">
    <property type="component" value="Unassembled WGS sequence"/>
</dbReference>
<dbReference type="InterPro" id="IPR023346">
    <property type="entry name" value="Lysozyme-like_dom_sf"/>
</dbReference>
<comment type="caution">
    <text evidence="8">The sequence shown here is derived from an EMBL/GenBank/DDBJ whole genome shotgun (WGS) entry which is preliminary data.</text>
</comment>
<dbReference type="InterPro" id="IPR038765">
    <property type="entry name" value="Papain-like_cys_pep_sf"/>
</dbReference>
<evidence type="ECO:0000256" key="6">
    <source>
        <dbReference type="SAM" id="Phobius"/>
    </source>
</evidence>
<dbReference type="GO" id="GO:0016787">
    <property type="term" value="F:hydrolase activity"/>
    <property type="evidence" value="ECO:0007669"/>
    <property type="project" value="UniProtKB-KW"/>
</dbReference>
<dbReference type="NCBIfam" id="TIGR02675">
    <property type="entry name" value="tape_meas_nterm"/>
    <property type="match status" value="1"/>
</dbReference>
<feature type="compositionally biased region" description="Basic and acidic residues" evidence="5">
    <location>
        <begin position="34"/>
        <end position="141"/>
    </location>
</feature>
<comment type="similarity">
    <text evidence="1">Belongs to the peptidase C40 family.</text>
</comment>
<dbReference type="EMBL" id="SRMD01000086">
    <property type="protein sequence ID" value="TQW15063.1"/>
    <property type="molecule type" value="Genomic_DNA"/>
</dbReference>
<organism evidence="8 9">
    <name type="scientific">Lactobacillus gasseri</name>
    <dbReference type="NCBI Taxonomy" id="1596"/>
    <lineage>
        <taxon>Bacteria</taxon>
        <taxon>Bacillati</taxon>
        <taxon>Bacillota</taxon>
        <taxon>Bacilli</taxon>
        <taxon>Lactobacillales</taxon>
        <taxon>Lactobacillaceae</taxon>
        <taxon>Lactobacillus</taxon>
    </lineage>
</organism>
<reference evidence="8 9" key="1">
    <citation type="submission" date="2019-04" db="EMBL/GenBank/DDBJ databases">
        <title>Lactobacillus gasseri 7171 assembly.</title>
        <authorList>
            <person name="Joris B.R."/>
            <person name="Giguere D."/>
        </authorList>
    </citation>
    <scope>NUCLEOTIDE SEQUENCE [LARGE SCALE GENOMIC DNA]</scope>
    <source>
        <strain evidence="8 9">7171</strain>
    </source>
</reference>
<protein>
    <submittedName>
        <fullName evidence="8">Endopeptidase p60</fullName>
        <ecNumber evidence="8">3.4.-.-</ecNumber>
    </submittedName>
</protein>
<dbReference type="InterPro" id="IPR000064">
    <property type="entry name" value="NLP_P60_dom"/>
</dbReference>
<dbReference type="Pfam" id="PF00877">
    <property type="entry name" value="NLPC_P60"/>
    <property type="match status" value="1"/>
</dbReference>
<keyword evidence="6" id="KW-0812">Transmembrane</keyword>
<keyword evidence="6" id="KW-0472">Membrane</keyword>
<evidence type="ECO:0000256" key="5">
    <source>
        <dbReference type="SAM" id="MobiDB-lite"/>
    </source>
</evidence>
<dbReference type="RefSeq" id="WP_101885312.1">
    <property type="nucleotide sequence ID" value="NZ_PKKB01000003.1"/>
</dbReference>
<evidence type="ECO:0000256" key="4">
    <source>
        <dbReference type="ARBA" id="ARBA00022807"/>
    </source>
</evidence>
<dbReference type="InterPro" id="IPR008258">
    <property type="entry name" value="Transglycosylase_SLT_dom_1"/>
</dbReference>
<feature type="region of interest" description="Disordered" evidence="5">
    <location>
        <begin position="34"/>
        <end position="151"/>
    </location>
</feature>
<keyword evidence="2" id="KW-0645">Protease</keyword>
<feature type="domain" description="NlpC/P60" evidence="7">
    <location>
        <begin position="1304"/>
        <end position="1430"/>
    </location>
</feature>
<feature type="transmembrane region" description="Helical" evidence="6">
    <location>
        <begin position="674"/>
        <end position="696"/>
    </location>
</feature>
<dbReference type="EC" id="3.4.-.-" evidence="8"/>
<evidence type="ECO:0000259" key="7">
    <source>
        <dbReference type="PROSITE" id="PS51935"/>
    </source>
</evidence>
<dbReference type="SUPFAM" id="SSF53955">
    <property type="entry name" value="Lysozyme-like"/>
    <property type="match status" value="1"/>
</dbReference>
<evidence type="ECO:0000313" key="9">
    <source>
        <dbReference type="Proteomes" id="UP000316012"/>
    </source>
</evidence>
<dbReference type="Gene3D" id="1.10.530.10">
    <property type="match status" value="1"/>
</dbReference>
<dbReference type="Gene3D" id="3.90.1720.10">
    <property type="entry name" value="endopeptidase domain like (from Nostoc punctiforme)"/>
    <property type="match status" value="1"/>
</dbReference>
<sequence length="1708" mass="186989">MADGKITIDIDIPVDKVKTDAQLIDQILNSLGRDAGKELDSSFEESTDKVKQKADETSKDVDEKLSKPVDIKADLDNKDVQEKTNQTKRDLDSVPKETRTEQKADNKDAVEKARQAKEEIDKVPDKKNSKLDSTDNTKKATDSASRNADNAGKHFSKLHEIIKGTFIGNFAANAAQTALGTIKNAIGGLITEGTHYNRLQQDMLAQWTTLTGSAGKGKELVKETNDLAIAAQNSVEMVNDLNQKFYAVTNSSSKTRDLSKAVLTLQDAFGQSDDAVKNFAMQWSQMIGNGKANAQDMMSIQNVFPKFMEELVEYERKVTHNSKLTTAQVRDMMSNGKISADAMNTVLIGMGKKYKNATDNFSQTMDGMERTIHARIPVLAGAIVKPFQDLKNPLLGKMSNWIASSGAEKSFENFGKSIAGIMNGLMTVVGTFAMSFRANIAGAFQGSHLGDISNSFRDIGKAVTPALQAIAGFVGVISANIFNVFANLLSGIVEGFRNIGKQRSSLDFSGVAKIFQSLSQSINAVMVYLRPLIKEFGEFIGIFAKGVFEGIVTVFQDISNAIGKVTSKVAEMLPYMDDTSKAVGGVAKHRAVIERLGKVFGGLVTTVLAGKGTYKVLKTMSSGIGAIGKTAGGLGKTMSALKNGKGVVEATAKTFPTLSKAIKGVKDAWDLLRIAFMVNPFMMTVAVIAALGLAFYEAYKHIKPFREWVNKAADTVHKSFDGMVRNVQAFNKSFVNGLKVVIDWVKKNWTTLLRMLVDPIGGGLKLLYDNNPKFKKWVDDLGKNLSNGWSSIKKNTSKFFTDLPKNISKGMKAAIDWIKKNWSGLTLLMVAPIAGAIKLLYDNNPKFKKWVDSLGQNLKKGFDGMLKNSHNFFKGLWTGIGNWGKQVSKNWGNFIKGLSENRYVKAFKKGNLFGTLFKDAQSRMKDFGKKWDKAWKNNKKALADSFSNMQSNINKWGTNTHKWYDKFNKQFKKKWDNGWKNNKQALIDSFDRMKQNTSNWGNNIHKWYDNFNKNFSKNWNRSWSDTRKNLSTAWSKMQDRTSRFGSDMQNWLNNFGPNFKAGWKSLSKGVQNIFGDMWDAMKKLGKDAMGGLIDIVNGGISGINTVIYAFGGKGDTIKKIPKKFASGTGAFNGPRRAITEPTLAMVNDGFDSPETGNKEALFRPATGEFGVFQGRNTTTMLMPGDEILNASETAMIMQGMGITHFAKGTGWLGNITNSVGSFFGGIGSWVKDKVDDLKKYFDLAKKIISNPTQYVESIFNFKGFNSGQRSMKALASGLFDQANKNVQSFWKTLWNMVSGQFNGGAANSDLLAAAQKYGSGHPYVWGAKGADAFDCSGLVQYAVEHAFHKSFPAGSSAQYAATQSVDNPQPGDLVFFGAGGANHVGIYAGGDNYYSAQSPSASPNIGMGKISAVHEGPVSYRRIPGINALGKSGDNVKANSGLEKWIKKTIAPGFWKFIDKLNSLFNVSIGSGGPNSAPTGDHKHWLKQAGIPENWFNGLNSIIQQESGWRVNATNPSSGAYGIPQSLPGNKMASAGSDWRTNPITQLKWMYSYIKERYGSLQNALSFRAAHGWYGNGGEFDSPKVIGVGEDGPEFVINPQKSTADHLIDKAILQRAKVAPESPTASLARIMDQVKYSSVAGYGTPDSSTIASQNIIKLDDKRQKIDGDTVIKFIVSDKEMARATYPTIKMLQAHDITIKQQGGAIPVV</sequence>
<evidence type="ECO:0000256" key="2">
    <source>
        <dbReference type="ARBA" id="ARBA00022670"/>
    </source>
</evidence>
<evidence type="ECO:0000256" key="1">
    <source>
        <dbReference type="ARBA" id="ARBA00007074"/>
    </source>
</evidence>
<gene>
    <name evidence="8" type="primary">iap_1</name>
    <name evidence="8" type="ORF">FIPPAONL_01275</name>
</gene>
<dbReference type="SUPFAM" id="SSF54001">
    <property type="entry name" value="Cysteine proteinases"/>
    <property type="match status" value="1"/>
</dbReference>